<dbReference type="PROSITE" id="PS50021">
    <property type="entry name" value="CH"/>
    <property type="match status" value="1"/>
</dbReference>
<evidence type="ECO:0000256" key="5">
    <source>
        <dbReference type="SAM" id="MobiDB-lite"/>
    </source>
</evidence>
<proteinExistence type="predicted"/>
<dbReference type="PANTHER" id="PTHR23167">
    <property type="entry name" value="CALPONIN HOMOLOGY DOMAIN-CONTAINING PROTEIN DDB_G0272472-RELATED"/>
    <property type="match status" value="1"/>
</dbReference>
<dbReference type="AlphaFoldDB" id="A0A4Z2BPD9"/>
<feature type="domain" description="BMERB" evidence="7">
    <location>
        <begin position="799"/>
        <end position="950"/>
    </location>
</feature>
<comment type="subcellular location">
    <subcellularLocation>
        <location evidence="1">Endosome</location>
    </subcellularLocation>
</comment>
<accession>A0A4Z2BPD9</accession>
<gene>
    <name evidence="8" type="ORF">fugu_001602</name>
</gene>
<dbReference type="Proteomes" id="UP000516260">
    <property type="component" value="Chromosome 2"/>
</dbReference>
<evidence type="ECO:0000256" key="3">
    <source>
        <dbReference type="ARBA" id="ARBA00022753"/>
    </source>
</evidence>
<dbReference type="InterPro" id="IPR001715">
    <property type="entry name" value="CH_dom"/>
</dbReference>
<feature type="region of interest" description="Disordered" evidence="5">
    <location>
        <begin position="514"/>
        <end position="542"/>
    </location>
</feature>
<feature type="region of interest" description="Disordered" evidence="5">
    <location>
        <begin position="1"/>
        <end position="67"/>
    </location>
</feature>
<protein>
    <recommendedName>
        <fullName evidence="10">Calponin-homology (CH) domain-containing protein</fullName>
    </recommendedName>
</protein>
<feature type="compositionally biased region" description="Polar residues" evidence="5">
    <location>
        <begin position="300"/>
        <end position="312"/>
    </location>
</feature>
<sequence>MLLLSEHLRPPQKNSTGGKMKAGSVQILSDVVPPPRPKRRNSTAPVENPQETPPSKSVDINDHVTTETSVAQQKCKILIASNSKANDAPQPRGSGHISGALEHPSSFDDLSPTRSKKISLHPVETKDRLSSSLLGDISGQLTESVRSKNLEETCTQKLGEKDRSTPRQASSHIIPPSTKETESIASGTSHYELNSVPIIKRISGPRGPGRATKSYSNKGNSEVTNSECVLHVPAGSQASLAKEETPRVILRRSKFDAESGGQEEDTSERIPGRLHLPVPKPRVKKRLSGSFSDAFRVSDSPPQSVSDGSEQSGELGLPVPLPRTKKRLSGAFSESLPPLEGPFQLEDTAASVKERTEGSGIVSEGLVTLQGEQNVPSELEKEVLAAMMEEFPNLDSVQDAEKVVDEVSEGWTLTDKPDGSAPPEKDLMSDQVLAGTSGGSDPIVAFCQDDWLHVESGKDNMSKKEMKDEELDFGFVSVDVAAGSVTVQRSTIGTDQSGQPAPVLGKKEPNHLSGVHRAEEPTTPVKRPAEGSSSAEEVQSRPKLVQSSQSLLEWCQEVTQGHKGVKITNFSTSWRNGLAFCAILHHFHPKKINFEMLDPYDIQHNNKKAFDGFAELGISRLMEPSDMVMPPVPDRLIVMTYLNQIRTHFTGQELSVLHIEKDNRESSYAVAGEGNSQEDPEATLRYCTQRLQEEGISLEANAGPEETTSQEVVPPPRSKKLPSGGAVADHLPVAPPRTHLLSKSGFSHVKDADLVKKRRSQKRSGSIEKGVVTEGDAGLEDTLIVQRQTETDGIETMAEEDRPEGQDPSQYVINQMEALEAEQNHIDNRASVVERNLRQLLETGSDKVEEERLIQEWFILVNKKNALIRRQDHLQLLLEEHDLERRFELLNKELRDLMALEEWQKSQAHKQREHLLLQELVSLVNQRDELVHHMDAKERGALEEDERLERGLEQRRRKYTKQQKERCLMQ</sequence>
<dbReference type="Pfam" id="PF00307">
    <property type="entry name" value="CH"/>
    <property type="match status" value="1"/>
</dbReference>
<keyword evidence="4" id="KW-0175">Coiled coil</keyword>
<evidence type="ECO:0000313" key="9">
    <source>
        <dbReference type="Proteomes" id="UP000516260"/>
    </source>
</evidence>
<evidence type="ECO:0008006" key="10">
    <source>
        <dbReference type="Google" id="ProtNLM"/>
    </source>
</evidence>
<dbReference type="InterPro" id="IPR036872">
    <property type="entry name" value="CH_dom_sf"/>
</dbReference>
<comment type="caution">
    <text evidence="8">The sequence shown here is derived from an EMBL/GenBank/DDBJ whole genome shotgun (WGS) entry which is preliminary data.</text>
</comment>
<feature type="domain" description="Calponin-homology (CH)" evidence="6">
    <location>
        <begin position="545"/>
        <end position="650"/>
    </location>
</feature>
<dbReference type="InterPro" id="IPR050540">
    <property type="entry name" value="F-actin_Monoox_Mical"/>
</dbReference>
<dbReference type="PROSITE" id="PS51848">
    <property type="entry name" value="BMERB"/>
    <property type="match status" value="1"/>
</dbReference>
<evidence type="ECO:0000256" key="4">
    <source>
        <dbReference type="ARBA" id="ARBA00023054"/>
    </source>
</evidence>
<dbReference type="SMART" id="SM00033">
    <property type="entry name" value="CH"/>
    <property type="match status" value="1"/>
</dbReference>
<reference evidence="8 9" key="1">
    <citation type="submission" date="2019-04" db="EMBL/GenBank/DDBJ databases">
        <title>The sequence and de novo assembly of Takifugu bimaculatus genome using PacBio and Hi-C technologies.</title>
        <authorList>
            <person name="Xu P."/>
            <person name="Liu B."/>
            <person name="Zhou Z."/>
        </authorList>
    </citation>
    <scope>NUCLEOTIDE SEQUENCE [LARGE SCALE GENOMIC DNA]</scope>
    <source>
        <strain evidence="8">TB-2018</strain>
        <tissue evidence="8">Muscle</tissue>
    </source>
</reference>
<dbReference type="FunFam" id="1.10.418.10:FF:000023">
    <property type="entry name" value="EH domain-binding protein 1 isoform X1"/>
    <property type="match status" value="1"/>
</dbReference>
<keyword evidence="2" id="KW-0597">Phosphoprotein</keyword>
<feature type="region of interest" description="Disordered" evidence="5">
    <location>
        <begin position="252"/>
        <end position="322"/>
    </location>
</feature>
<evidence type="ECO:0000259" key="6">
    <source>
        <dbReference type="PROSITE" id="PS50021"/>
    </source>
</evidence>
<feature type="compositionally biased region" description="Polar residues" evidence="5">
    <location>
        <begin position="213"/>
        <end position="222"/>
    </location>
</feature>
<dbReference type="SMART" id="SM01203">
    <property type="entry name" value="DUF3585"/>
    <property type="match status" value="1"/>
</dbReference>
<dbReference type="InterPro" id="IPR022735">
    <property type="entry name" value="bMERB_dom"/>
</dbReference>
<name>A0A4Z2BPD9_9TELE</name>
<feature type="region of interest" description="Disordered" evidence="5">
    <location>
        <begin position="157"/>
        <end position="222"/>
    </location>
</feature>
<feature type="compositionally biased region" description="Polar residues" evidence="5">
    <location>
        <begin position="42"/>
        <end position="55"/>
    </location>
</feature>
<dbReference type="Gene3D" id="1.10.418.10">
    <property type="entry name" value="Calponin-like domain"/>
    <property type="match status" value="1"/>
</dbReference>
<keyword evidence="9" id="KW-1185">Reference proteome</keyword>
<dbReference type="GO" id="GO:0005768">
    <property type="term" value="C:endosome"/>
    <property type="evidence" value="ECO:0007669"/>
    <property type="project" value="UniProtKB-SubCell"/>
</dbReference>
<dbReference type="PANTHER" id="PTHR23167:SF91">
    <property type="entry name" value="EH DOMAIN-BINDING PROTEIN 1-LIKE PROTEIN 1"/>
    <property type="match status" value="1"/>
</dbReference>
<feature type="compositionally biased region" description="Polar residues" evidence="5">
    <location>
        <begin position="183"/>
        <end position="192"/>
    </location>
</feature>
<dbReference type="SUPFAM" id="SSF47576">
    <property type="entry name" value="Calponin-homology domain, CH-domain"/>
    <property type="match status" value="1"/>
</dbReference>
<evidence type="ECO:0000313" key="8">
    <source>
        <dbReference type="EMBL" id="TNM93426.1"/>
    </source>
</evidence>
<evidence type="ECO:0000256" key="2">
    <source>
        <dbReference type="ARBA" id="ARBA00022553"/>
    </source>
</evidence>
<evidence type="ECO:0000259" key="7">
    <source>
        <dbReference type="PROSITE" id="PS51848"/>
    </source>
</evidence>
<feature type="region of interest" description="Disordered" evidence="5">
    <location>
        <begin position="698"/>
        <end position="726"/>
    </location>
</feature>
<organism evidence="8 9">
    <name type="scientific">Takifugu bimaculatus</name>
    <dbReference type="NCBI Taxonomy" id="433685"/>
    <lineage>
        <taxon>Eukaryota</taxon>
        <taxon>Metazoa</taxon>
        <taxon>Chordata</taxon>
        <taxon>Craniata</taxon>
        <taxon>Vertebrata</taxon>
        <taxon>Euteleostomi</taxon>
        <taxon>Actinopterygii</taxon>
        <taxon>Neopterygii</taxon>
        <taxon>Teleostei</taxon>
        <taxon>Neoteleostei</taxon>
        <taxon>Acanthomorphata</taxon>
        <taxon>Eupercaria</taxon>
        <taxon>Tetraodontiformes</taxon>
        <taxon>Tetradontoidea</taxon>
        <taxon>Tetraodontidae</taxon>
        <taxon>Takifugu</taxon>
    </lineage>
</organism>
<feature type="region of interest" description="Disordered" evidence="5">
    <location>
        <begin position="82"/>
        <end position="128"/>
    </location>
</feature>
<dbReference type="CDD" id="cd21255">
    <property type="entry name" value="CH_EHBP1L1"/>
    <property type="match status" value="1"/>
</dbReference>
<dbReference type="EMBL" id="SWLE01000012">
    <property type="protein sequence ID" value="TNM93426.1"/>
    <property type="molecule type" value="Genomic_DNA"/>
</dbReference>
<keyword evidence="3" id="KW-0967">Endosome</keyword>
<evidence type="ECO:0000256" key="1">
    <source>
        <dbReference type="ARBA" id="ARBA00004177"/>
    </source>
</evidence>
<dbReference type="Pfam" id="PF12130">
    <property type="entry name" value="bMERB_dom"/>
    <property type="match status" value="1"/>
</dbReference>